<accession>A0AA88CV90</accession>
<comment type="caution">
    <text evidence="1">The sequence shown here is derived from an EMBL/GenBank/DDBJ whole genome shotgun (WGS) entry which is preliminary data.</text>
</comment>
<reference evidence="1" key="1">
    <citation type="submission" date="2023-07" db="EMBL/GenBank/DDBJ databases">
        <title>draft genome sequence of fig (Ficus carica).</title>
        <authorList>
            <person name="Takahashi T."/>
            <person name="Nishimura K."/>
        </authorList>
    </citation>
    <scope>NUCLEOTIDE SEQUENCE</scope>
</reference>
<gene>
    <name evidence="1" type="ORF">TIFTF001_004006</name>
</gene>
<evidence type="ECO:0000313" key="1">
    <source>
        <dbReference type="EMBL" id="GMN33145.1"/>
    </source>
</evidence>
<protein>
    <submittedName>
        <fullName evidence="1">Uncharacterized protein</fullName>
    </submittedName>
</protein>
<dbReference type="EMBL" id="BTGU01000004">
    <property type="protein sequence ID" value="GMN33145.1"/>
    <property type="molecule type" value="Genomic_DNA"/>
</dbReference>
<name>A0AA88CV90_FICCA</name>
<dbReference type="Proteomes" id="UP001187192">
    <property type="component" value="Unassembled WGS sequence"/>
</dbReference>
<keyword evidence="2" id="KW-1185">Reference proteome</keyword>
<organism evidence="1 2">
    <name type="scientific">Ficus carica</name>
    <name type="common">Common fig</name>
    <dbReference type="NCBI Taxonomy" id="3494"/>
    <lineage>
        <taxon>Eukaryota</taxon>
        <taxon>Viridiplantae</taxon>
        <taxon>Streptophyta</taxon>
        <taxon>Embryophyta</taxon>
        <taxon>Tracheophyta</taxon>
        <taxon>Spermatophyta</taxon>
        <taxon>Magnoliopsida</taxon>
        <taxon>eudicotyledons</taxon>
        <taxon>Gunneridae</taxon>
        <taxon>Pentapetalae</taxon>
        <taxon>rosids</taxon>
        <taxon>fabids</taxon>
        <taxon>Rosales</taxon>
        <taxon>Moraceae</taxon>
        <taxon>Ficeae</taxon>
        <taxon>Ficus</taxon>
    </lineage>
</organism>
<sequence length="53" mass="6275">MDSTISRPEFRPRLATFEHLHCWKKWQTMGTFKWRDLVAAAVKLVANLFVVEL</sequence>
<proteinExistence type="predicted"/>
<dbReference type="AlphaFoldDB" id="A0AA88CV90"/>
<evidence type="ECO:0000313" key="2">
    <source>
        <dbReference type="Proteomes" id="UP001187192"/>
    </source>
</evidence>